<comment type="caution">
    <text evidence="13">The sequence shown here is derived from an EMBL/GenBank/DDBJ whole genome shotgun (WGS) entry which is preliminary data.</text>
</comment>
<evidence type="ECO:0000256" key="2">
    <source>
        <dbReference type="ARBA" id="ARBA00022598"/>
    </source>
</evidence>
<keyword evidence="2 11" id="KW-0436">Ligase</keyword>
<dbReference type="HAMAP" id="MF_01633">
    <property type="entry name" value="QueC"/>
    <property type="match status" value="1"/>
</dbReference>
<dbReference type="GO" id="GO:0016879">
    <property type="term" value="F:ligase activity, forming carbon-nitrogen bonds"/>
    <property type="evidence" value="ECO:0007669"/>
    <property type="project" value="UniProtKB-UniRule"/>
</dbReference>
<dbReference type="SUPFAM" id="SSF52402">
    <property type="entry name" value="Adenine nucleotide alpha hydrolases-like"/>
    <property type="match status" value="1"/>
</dbReference>
<dbReference type="InterPro" id="IPR018317">
    <property type="entry name" value="QueC"/>
</dbReference>
<evidence type="ECO:0000256" key="12">
    <source>
        <dbReference type="SAM" id="MobiDB-lite"/>
    </source>
</evidence>
<feature type="binding site" evidence="11">
    <location>
        <begin position="33"/>
        <end position="43"/>
    </location>
    <ligand>
        <name>ATP</name>
        <dbReference type="ChEBI" id="CHEBI:30616"/>
    </ligand>
</feature>
<evidence type="ECO:0000256" key="7">
    <source>
        <dbReference type="ARBA" id="ARBA00022840"/>
    </source>
</evidence>
<comment type="function">
    <text evidence="11">Catalyzes the ATP-dependent conversion of 7-carboxy-7-deazaguanine (CDG) to 7-cyano-7-deazaguanine (preQ(0)).</text>
</comment>
<dbReference type="GO" id="GO:0005524">
    <property type="term" value="F:ATP binding"/>
    <property type="evidence" value="ECO:0007669"/>
    <property type="project" value="UniProtKB-UniRule"/>
</dbReference>
<organism evidence="13 14">
    <name type="scientific">Allochromatium palmeri</name>
    <dbReference type="NCBI Taxonomy" id="231048"/>
    <lineage>
        <taxon>Bacteria</taxon>
        <taxon>Pseudomonadati</taxon>
        <taxon>Pseudomonadota</taxon>
        <taxon>Gammaproteobacteria</taxon>
        <taxon>Chromatiales</taxon>
        <taxon>Chromatiaceae</taxon>
        <taxon>Allochromatium</taxon>
    </lineage>
</organism>
<dbReference type="CDD" id="cd01995">
    <property type="entry name" value="QueC-like"/>
    <property type="match status" value="1"/>
</dbReference>
<dbReference type="NCBIfam" id="TIGR00364">
    <property type="entry name" value="7-cyano-7-deazaguanine synthase QueC"/>
    <property type="match status" value="1"/>
</dbReference>
<dbReference type="GO" id="GO:0008270">
    <property type="term" value="F:zinc ion binding"/>
    <property type="evidence" value="ECO:0007669"/>
    <property type="project" value="UniProtKB-UniRule"/>
</dbReference>
<evidence type="ECO:0000256" key="4">
    <source>
        <dbReference type="ARBA" id="ARBA00022741"/>
    </source>
</evidence>
<dbReference type="Proteomes" id="UP000434044">
    <property type="component" value="Unassembled WGS sequence"/>
</dbReference>
<protein>
    <recommendedName>
        <fullName evidence="9 11">7-cyano-7-deazaguanine synthase</fullName>
        <ecNumber evidence="9 11">6.3.4.20</ecNumber>
    </recommendedName>
    <alternativeName>
        <fullName evidence="11">7-cyano-7-carbaguanine synthase</fullName>
    </alternativeName>
    <alternativeName>
        <fullName evidence="11">PreQ(0) synthase</fullName>
    </alternativeName>
    <alternativeName>
        <fullName evidence="11">Queuosine biosynthesis protein QueC</fullName>
    </alternativeName>
</protein>
<evidence type="ECO:0000313" key="13">
    <source>
        <dbReference type="EMBL" id="MTW19491.1"/>
    </source>
</evidence>
<dbReference type="PIRSF" id="PIRSF006293">
    <property type="entry name" value="ExsB"/>
    <property type="match status" value="1"/>
</dbReference>
<evidence type="ECO:0000256" key="10">
    <source>
        <dbReference type="ARBA" id="ARBA00047890"/>
    </source>
</evidence>
<dbReference type="PANTHER" id="PTHR42914:SF1">
    <property type="entry name" value="7-CYANO-7-DEAZAGUANINE SYNTHASE"/>
    <property type="match status" value="1"/>
</dbReference>
<dbReference type="OrthoDB" id="9789567at2"/>
<feature type="binding site" evidence="11">
    <location>
        <position position="227"/>
    </location>
    <ligand>
        <name>Zn(2+)</name>
        <dbReference type="ChEBI" id="CHEBI:29105"/>
    </ligand>
</feature>
<comment type="cofactor">
    <cofactor evidence="11">
        <name>Zn(2+)</name>
        <dbReference type="ChEBI" id="CHEBI:29105"/>
    </cofactor>
    <text evidence="11">Binds 1 zinc ion per subunit.</text>
</comment>
<evidence type="ECO:0000256" key="5">
    <source>
        <dbReference type="ARBA" id="ARBA00022785"/>
    </source>
</evidence>
<dbReference type="PANTHER" id="PTHR42914">
    <property type="entry name" value="7-CYANO-7-DEAZAGUANINE SYNTHASE"/>
    <property type="match status" value="1"/>
</dbReference>
<gene>
    <name evidence="11 13" type="primary">queC</name>
    <name evidence="13" type="ORF">GJ668_00100</name>
</gene>
<dbReference type="GO" id="GO:0008616">
    <property type="term" value="P:tRNA queuosine(34) biosynthetic process"/>
    <property type="evidence" value="ECO:0007669"/>
    <property type="project" value="UniProtKB-UniRule"/>
</dbReference>
<keyword evidence="6 11" id="KW-0862">Zinc</keyword>
<evidence type="ECO:0000256" key="6">
    <source>
        <dbReference type="ARBA" id="ARBA00022833"/>
    </source>
</evidence>
<dbReference type="Gene3D" id="3.40.50.620">
    <property type="entry name" value="HUPs"/>
    <property type="match status" value="1"/>
</dbReference>
<name>A0A6N8E7E6_9GAMM</name>
<accession>A0A6N8E7E6</accession>
<dbReference type="RefSeq" id="WP_155448085.1">
    <property type="nucleotide sequence ID" value="NZ_WNKT01000001.1"/>
</dbReference>
<sequence>MGVRSVAQSGGRRQVRACSRRRGRTMKPAVVLLSGGLDSTTALAIACAEGFVPHALSFRYGQRHAVELESAARIADAMGVAEHVIAEIDLRRFGGSALTADLAVPKGRAPQAMEHEIPVTYVPARNTVFLSFALAWAEVLEAADIFIGVNALDYSGYPDCRPEYIAAFERLANLATVAGVEGRQHYRIHTPLIKMTKARIIRAGLALGVDYGLTSSCYDPGPDGRPCGGCDSCQLRAKGFDEAGVADPLLARFEERR</sequence>
<dbReference type="EC" id="6.3.4.20" evidence="9 11"/>
<feature type="binding site" evidence="11">
    <location>
        <position position="230"/>
    </location>
    <ligand>
        <name>Zn(2+)</name>
        <dbReference type="ChEBI" id="CHEBI:29105"/>
    </ligand>
</feature>
<evidence type="ECO:0000313" key="14">
    <source>
        <dbReference type="Proteomes" id="UP000434044"/>
    </source>
</evidence>
<keyword evidence="3 11" id="KW-0479">Metal-binding</keyword>
<evidence type="ECO:0000256" key="11">
    <source>
        <dbReference type="HAMAP-Rule" id="MF_01633"/>
    </source>
</evidence>
<keyword evidence="4 11" id="KW-0547">Nucleotide-binding</keyword>
<evidence type="ECO:0000256" key="1">
    <source>
        <dbReference type="ARBA" id="ARBA00005061"/>
    </source>
</evidence>
<feature type="binding site" evidence="11">
    <location>
        <position position="217"/>
    </location>
    <ligand>
        <name>Zn(2+)</name>
        <dbReference type="ChEBI" id="CHEBI:29105"/>
    </ligand>
</feature>
<dbReference type="InterPro" id="IPR014729">
    <property type="entry name" value="Rossmann-like_a/b/a_fold"/>
</dbReference>
<comment type="catalytic activity">
    <reaction evidence="10 11">
        <text>7-carboxy-7-carbaguanine + NH4(+) + 2 ATP = 7-cyano-7-carbaguanine + 2 AMP + 2 diphosphate + 2 H(+)</text>
        <dbReference type="Rhea" id="RHEA:27982"/>
        <dbReference type="ChEBI" id="CHEBI:15378"/>
        <dbReference type="ChEBI" id="CHEBI:28938"/>
        <dbReference type="ChEBI" id="CHEBI:30616"/>
        <dbReference type="ChEBI" id="CHEBI:33019"/>
        <dbReference type="ChEBI" id="CHEBI:45075"/>
        <dbReference type="ChEBI" id="CHEBI:61036"/>
        <dbReference type="ChEBI" id="CHEBI:456215"/>
        <dbReference type="EC" id="6.3.4.20"/>
    </reaction>
</comment>
<comment type="pathway">
    <text evidence="1 11">Purine metabolism; 7-cyano-7-deazaguanine biosynthesis.</text>
</comment>
<keyword evidence="7 11" id="KW-0067">ATP-binding</keyword>
<dbReference type="AlphaFoldDB" id="A0A6N8E7E6"/>
<keyword evidence="5 11" id="KW-0671">Queuosine biosynthesis</keyword>
<dbReference type="UniPathway" id="UPA00391"/>
<feature type="region of interest" description="Disordered" evidence="12">
    <location>
        <begin position="1"/>
        <end position="20"/>
    </location>
</feature>
<evidence type="ECO:0000256" key="9">
    <source>
        <dbReference type="ARBA" id="ARBA00039149"/>
    </source>
</evidence>
<dbReference type="EMBL" id="WNKT01000001">
    <property type="protein sequence ID" value="MTW19491.1"/>
    <property type="molecule type" value="Genomic_DNA"/>
</dbReference>
<keyword evidence="14" id="KW-1185">Reference proteome</keyword>
<feature type="binding site" evidence="11">
    <location>
        <position position="233"/>
    </location>
    <ligand>
        <name>Zn(2+)</name>
        <dbReference type="ChEBI" id="CHEBI:29105"/>
    </ligand>
</feature>
<evidence type="ECO:0000256" key="3">
    <source>
        <dbReference type="ARBA" id="ARBA00022723"/>
    </source>
</evidence>
<evidence type="ECO:0000256" key="8">
    <source>
        <dbReference type="ARBA" id="ARBA00037993"/>
    </source>
</evidence>
<comment type="similarity">
    <text evidence="8 11">Belongs to the QueC family.</text>
</comment>
<reference evidence="13 14" key="1">
    <citation type="submission" date="2019-11" db="EMBL/GenBank/DDBJ databases">
        <title>Whole-genome sequence of the anaerobic purple sulfur bacterium Allochromatium palmeri DSM 15591.</title>
        <authorList>
            <person name="Kyndt J.A."/>
            <person name="Meyer T.E."/>
        </authorList>
    </citation>
    <scope>NUCLEOTIDE SEQUENCE [LARGE SCALE GENOMIC DNA]</scope>
    <source>
        <strain evidence="13 14">DSM 15591</strain>
    </source>
</reference>
<dbReference type="Pfam" id="PF06508">
    <property type="entry name" value="QueC"/>
    <property type="match status" value="1"/>
</dbReference>
<proteinExistence type="inferred from homology"/>